<evidence type="ECO:0000256" key="6">
    <source>
        <dbReference type="ARBA" id="ARBA00022777"/>
    </source>
</evidence>
<dbReference type="PROSITE" id="PS50109">
    <property type="entry name" value="HIS_KIN"/>
    <property type="match status" value="1"/>
</dbReference>
<dbReference type="InterPro" id="IPR003594">
    <property type="entry name" value="HATPase_dom"/>
</dbReference>
<evidence type="ECO:0000256" key="9">
    <source>
        <dbReference type="SAM" id="Phobius"/>
    </source>
</evidence>
<keyword evidence="9" id="KW-1133">Transmembrane helix</keyword>
<evidence type="ECO:0000313" key="11">
    <source>
        <dbReference type="EMBL" id="MCZ8514279.1"/>
    </source>
</evidence>
<keyword evidence="6" id="KW-0418">Kinase</keyword>
<dbReference type="InterPro" id="IPR036890">
    <property type="entry name" value="HATPase_C_sf"/>
</dbReference>
<sequence>MFNIIRRKLVIINAAVLLLVFILISCLLYAHMRYRLFHDTDEILIQSQKRIQSFRNLTEMFRSDHPNLQQEERTTYLFWDSEGKLLGQSPQQSFSEEAANQFRTALEQSPPHTVIIQQISYRVMQIQVQQSSSNGIASIGIVRNLKDVDSTLRSLLWDIAAGIIASAVISIMAGLFLAGRALIPIRNAWDKQQRFVADASHELRTPMAIIRGKTELLLRHPVSTIEQESPNIAVILKESKHMSKLLDDLLTLARSDSNQLQIQSSRFALDSLLRELAEQFRLLANTKEIEIQTNIQESLSLWADEGRIRQLLIILLDNALKYTASSGRIEISGWYQPNAVYIGVSDNGCGIDESDLPHVFERFYRGDKVRSRAEGGTGLGLSIAEWIVTAHGGTIRIESKLNKGTKVELLFPRHPVKK</sequence>
<feature type="domain" description="Histidine kinase" evidence="10">
    <location>
        <begin position="198"/>
        <end position="415"/>
    </location>
</feature>
<keyword evidence="12" id="KW-1185">Reference proteome</keyword>
<keyword evidence="9" id="KW-0472">Membrane</keyword>
<accession>A0ABT4QBL4</accession>
<dbReference type="Proteomes" id="UP001527882">
    <property type="component" value="Unassembled WGS sequence"/>
</dbReference>
<organism evidence="11 12">
    <name type="scientific">Paenibacillus gyeongsangnamensis</name>
    <dbReference type="NCBI Taxonomy" id="3388067"/>
    <lineage>
        <taxon>Bacteria</taxon>
        <taxon>Bacillati</taxon>
        <taxon>Bacillota</taxon>
        <taxon>Bacilli</taxon>
        <taxon>Bacillales</taxon>
        <taxon>Paenibacillaceae</taxon>
        <taxon>Paenibacillus</taxon>
    </lineage>
</organism>
<dbReference type="RefSeq" id="WP_269882801.1">
    <property type="nucleotide sequence ID" value="NZ_JAQAGZ010000011.1"/>
</dbReference>
<dbReference type="Gene3D" id="3.30.565.10">
    <property type="entry name" value="Histidine kinase-like ATPase, C-terminal domain"/>
    <property type="match status" value="1"/>
</dbReference>
<dbReference type="Gene3D" id="1.10.287.130">
    <property type="match status" value="1"/>
</dbReference>
<dbReference type="EC" id="2.7.13.3" evidence="2"/>
<dbReference type="Pfam" id="PF00512">
    <property type="entry name" value="HisKA"/>
    <property type="match status" value="1"/>
</dbReference>
<keyword evidence="5" id="KW-0547">Nucleotide-binding</keyword>
<dbReference type="InterPro" id="IPR005467">
    <property type="entry name" value="His_kinase_dom"/>
</dbReference>
<evidence type="ECO:0000256" key="4">
    <source>
        <dbReference type="ARBA" id="ARBA00022679"/>
    </source>
</evidence>
<keyword evidence="9" id="KW-0812">Transmembrane</keyword>
<dbReference type="InterPro" id="IPR036097">
    <property type="entry name" value="HisK_dim/P_sf"/>
</dbReference>
<dbReference type="SMART" id="SM00388">
    <property type="entry name" value="HisKA"/>
    <property type="match status" value="1"/>
</dbReference>
<dbReference type="InterPro" id="IPR050736">
    <property type="entry name" value="Sensor_HK_Regulatory"/>
</dbReference>
<keyword evidence="8" id="KW-0902">Two-component regulatory system</keyword>
<comment type="catalytic activity">
    <reaction evidence="1">
        <text>ATP + protein L-histidine = ADP + protein N-phospho-L-histidine.</text>
        <dbReference type="EC" id="2.7.13.3"/>
    </reaction>
</comment>
<dbReference type="InterPro" id="IPR003661">
    <property type="entry name" value="HisK_dim/P_dom"/>
</dbReference>
<evidence type="ECO:0000256" key="7">
    <source>
        <dbReference type="ARBA" id="ARBA00022840"/>
    </source>
</evidence>
<dbReference type="CDD" id="cd00075">
    <property type="entry name" value="HATPase"/>
    <property type="match status" value="1"/>
</dbReference>
<dbReference type="PANTHER" id="PTHR43711">
    <property type="entry name" value="TWO-COMPONENT HISTIDINE KINASE"/>
    <property type="match status" value="1"/>
</dbReference>
<keyword evidence="7 11" id="KW-0067">ATP-binding</keyword>
<evidence type="ECO:0000256" key="1">
    <source>
        <dbReference type="ARBA" id="ARBA00000085"/>
    </source>
</evidence>
<dbReference type="SUPFAM" id="SSF55874">
    <property type="entry name" value="ATPase domain of HSP90 chaperone/DNA topoisomerase II/histidine kinase"/>
    <property type="match status" value="1"/>
</dbReference>
<name>A0ABT4QBL4_9BACL</name>
<dbReference type="CDD" id="cd00082">
    <property type="entry name" value="HisKA"/>
    <property type="match status" value="1"/>
</dbReference>
<dbReference type="PRINTS" id="PR00344">
    <property type="entry name" value="BCTRLSENSOR"/>
</dbReference>
<dbReference type="GO" id="GO:0005524">
    <property type="term" value="F:ATP binding"/>
    <property type="evidence" value="ECO:0007669"/>
    <property type="project" value="UniProtKB-KW"/>
</dbReference>
<evidence type="ECO:0000256" key="3">
    <source>
        <dbReference type="ARBA" id="ARBA00022553"/>
    </source>
</evidence>
<feature type="transmembrane region" description="Helical" evidence="9">
    <location>
        <begin position="9"/>
        <end position="30"/>
    </location>
</feature>
<evidence type="ECO:0000256" key="2">
    <source>
        <dbReference type="ARBA" id="ARBA00012438"/>
    </source>
</evidence>
<evidence type="ECO:0000259" key="10">
    <source>
        <dbReference type="PROSITE" id="PS50109"/>
    </source>
</evidence>
<reference evidence="11 12" key="1">
    <citation type="submission" date="2022-12" db="EMBL/GenBank/DDBJ databases">
        <title>Draft genome sequence of Paenibacillus sp. dW9.</title>
        <authorList>
            <person name="Choi E.-W."/>
            <person name="Kim D.-U."/>
        </authorList>
    </citation>
    <scope>NUCLEOTIDE SEQUENCE [LARGE SCALE GENOMIC DNA]</scope>
    <source>
        <strain evidence="12">dW9</strain>
    </source>
</reference>
<feature type="transmembrane region" description="Helical" evidence="9">
    <location>
        <begin position="159"/>
        <end position="183"/>
    </location>
</feature>
<dbReference type="PROSITE" id="PS51257">
    <property type="entry name" value="PROKAR_LIPOPROTEIN"/>
    <property type="match status" value="1"/>
</dbReference>
<dbReference type="Pfam" id="PF02518">
    <property type="entry name" value="HATPase_c"/>
    <property type="match status" value="1"/>
</dbReference>
<proteinExistence type="predicted"/>
<dbReference type="PANTHER" id="PTHR43711:SF1">
    <property type="entry name" value="HISTIDINE KINASE 1"/>
    <property type="match status" value="1"/>
</dbReference>
<comment type="caution">
    <text evidence="11">The sequence shown here is derived from an EMBL/GenBank/DDBJ whole genome shotgun (WGS) entry which is preliminary data.</text>
</comment>
<protein>
    <recommendedName>
        <fullName evidence="2">histidine kinase</fullName>
        <ecNumber evidence="2">2.7.13.3</ecNumber>
    </recommendedName>
</protein>
<dbReference type="SMART" id="SM00387">
    <property type="entry name" value="HATPase_c"/>
    <property type="match status" value="1"/>
</dbReference>
<dbReference type="InterPro" id="IPR004358">
    <property type="entry name" value="Sig_transdc_His_kin-like_C"/>
</dbReference>
<keyword evidence="3" id="KW-0597">Phosphoprotein</keyword>
<dbReference type="EMBL" id="JAQAGZ010000011">
    <property type="protein sequence ID" value="MCZ8514279.1"/>
    <property type="molecule type" value="Genomic_DNA"/>
</dbReference>
<dbReference type="SUPFAM" id="SSF47384">
    <property type="entry name" value="Homodimeric domain of signal transducing histidine kinase"/>
    <property type="match status" value="1"/>
</dbReference>
<evidence type="ECO:0000256" key="8">
    <source>
        <dbReference type="ARBA" id="ARBA00023012"/>
    </source>
</evidence>
<evidence type="ECO:0000313" key="12">
    <source>
        <dbReference type="Proteomes" id="UP001527882"/>
    </source>
</evidence>
<evidence type="ECO:0000256" key="5">
    <source>
        <dbReference type="ARBA" id="ARBA00022741"/>
    </source>
</evidence>
<gene>
    <name evidence="11" type="ORF">O9H85_17955</name>
</gene>
<keyword evidence="4" id="KW-0808">Transferase</keyword>